<evidence type="ECO:0000313" key="1">
    <source>
        <dbReference type="EMBL" id="SUZ89639.1"/>
    </source>
</evidence>
<accession>A0A381RFI7</accession>
<dbReference type="EMBL" id="UINC01001828">
    <property type="protein sequence ID" value="SUZ89639.1"/>
    <property type="molecule type" value="Genomic_DNA"/>
</dbReference>
<sequence length="47" mass="5055">MKMLDGVVIPVYEFTPLGGASELRRKLSARRLTGNPSQAAGGWRAVP</sequence>
<proteinExistence type="predicted"/>
<gene>
    <name evidence="1" type="ORF">METZ01_LOCUS42493</name>
</gene>
<protein>
    <submittedName>
        <fullName evidence="1">Uncharacterized protein</fullName>
    </submittedName>
</protein>
<reference evidence="1" key="1">
    <citation type="submission" date="2018-05" db="EMBL/GenBank/DDBJ databases">
        <authorList>
            <person name="Lanie J.A."/>
            <person name="Ng W.-L."/>
            <person name="Kazmierczak K.M."/>
            <person name="Andrzejewski T.M."/>
            <person name="Davidsen T.M."/>
            <person name="Wayne K.J."/>
            <person name="Tettelin H."/>
            <person name="Glass J.I."/>
            <person name="Rusch D."/>
            <person name="Podicherti R."/>
            <person name="Tsui H.-C.T."/>
            <person name="Winkler M.E."/>
        </authorList>
    </citation>
    <scope>NUCLEOTIDE SEQUENCE</scope>
</reference>
<organism evidence="1">
    <name type="scientific">marine metagenome</name>
    <dbReference type="NCBI Taxonomy" id="408172"/>
    <lineage>
        <taxon>unclassified sequences</taxon>
        <taxon>metagenomes</taxon>
        <taxon>ecological metagenomes</taxon>
    </lineage>
</organism>
<dbReference type="AlphaFoldDB" id="A0A381RFI7"/>
<name>A0A381RFI7_9ZZZZ</name>